<organism evidence="2 3">
    <name type="scientific">Secundilactobacillus paracollinoides</name>
    <dbReference type="NCBI Taxonomy" id="240427"/>
    <lineage>
        <taxon>Bacteria</taxon>
        <taxon>Bacillati</taxon>
        <taxon>Bacillota</taxon>
        <taxon>Bacilli</taxon>
        <taxon>Lactobacillales</taxon>
        <taxon>Lactobacillaceae</taxon>
        <taxon>Secundilactobacillus</taxon>
    </lineage>
</organism>
<feature type="transmembrane region" description="Helical" evidence="1">
    <location>
        <begin position="156"/>
        <end position="172"/>
    </location>
</feature>
<dbReference type="Proteomes" id="UP000093267">
    <property type="component" value="Chromosome"/>
</dbReference>
<feature type="transmembrane region" description="Helical" evidence="1">
    <location>
        <begin position="343"/>
        <end position="361"/>
    </location>
</feature>
<evidence type="ECO:0008006" key="4">
    <source>
        <dbReference type="Google" id="ProtNLM"/>
    </source>
</evidence>
<feature type="transmembrane region" description="Helical" evidence="1">
    <location>
        <begin position="130"/>
        <end position="149"/>
    </location>
</feature>
<feature type="transmembrane region" description="Helical" evidence="1">
    <location>
        <begin position="75"/>
        <end position="94"/>
    </location>
</feature>
<feature type="transmembrane region" description="Helical" evidence="1">
    <location>
        <begin position="12"/>
        <end position="31"/>
    </location>
</feature>
<evidence type="ECO:0000313" key="2">
    <source>
        <dbReference type="EMBL" id="ANZ66463.1"/>
    </source>
</evidence>
<feature type="transmembrane region" description="Helical" evidence="1">
    <location>
        <begin position="373"/>
        <end position="394"/>
    </location>
</feature>
<dbReference type="EMBL" id="CP014924">
    <property type="protein sequence ID" value="ANZ66463.1"/>
    <property type="molecule type" value="Genomic_DNA"/>
</dbReference>
<reference evidence="2 3" key="1">
    <citation type="submission" date="2016-03" db="EMBL/GenBank/DDBJ databases">
        <title>Pediococcus and Lactobacillus from brewery environment - whole genome sequencing and assembly.</title>
        <authorList>
            <person name="Behr J."/>
            <person name="Geissler A.J."/>
            <person name="Vogel R.F."/>
        </authorList>
    </citation>
    <scope>NUCLEOTIDE SEQUENCE [LARGE SCALE GENOMIC DNA]</scope>
    <source>
        <strain evidence="2 3">TMW 1.1995</strain>
    </source>
</reference>
<feature type="transmembrane region" description="Helical" evidence="1">
    <location>
        <begin position="101"/>
        <end position="118"/>
    </location>
</feature>
<keyword evidence="3" id="KW-1185">Reference proteome</keyword>
<gene>
    <name evidence="2" type="ORF">AYR63_04490</name>
</gene>
<dbReference type="KEGG" id="lpd:AYR62_13255"/>
<protein>
    <recommendedName>
        <fullName evidence="4">Membrane protein 6-pyruvoyl-tetrahydropterin synthase-related domain-containing protein</fullName>
    </recommendedName>
</protein>
<evidence type="ECO:0000256" key="1">
    <source>
        <dbReference type="SAM" id="Phobius"/>
    </source>
</evidence>
<keyword evidence="1" id="KW-1133">Transmembrane helix</keyword>
<feature type="transmembrane region" description="Helical" evidence="1">
    <location>
        <begin position="304"/>
        <end position="323"/>
    </location>
</feature>
<dbReference type="OrthoDB" id="2328595at2"/>
<dbReference type="STRING" id="240427.AYR62_13255"/>
<evidence type="ECO:0000313" key="3">
    <source>
        <dbReference type="Proteomes" id="UP000093267"/>
    </source>
</evidence>
<keyword evidence="1" id="KW-0812">Transmembrane</keyword>
<dbReference type="RefSeq" id="WP_083215475.1">
    <property type="nucleotide sequence ID" value="NZ_CP014915.1"/>
</dbReference>
<accession>A0A1B2IWQ0</accession>
<keyword evidence="1" id="KW-0472">Membrane</keyword>
<proteinExistence type="predicted"/>
<feature type="transmembrane region" description="Helical" evidence="1">
    <location>
        <begin position="184"/>
        <end position="215"/>
    </location>
</feature>
<feature type="transmembrane region" description="Helical" evidence="1">
    <location>
        <begin position="547"/>
        <end position="566"/>
    </location>
</feature>
<feature type="transmembrane region" description="Helical" evidence="1">
    <location>
        <begin position="227"/>
        <end position="249"/>
    </location>
</feature>
<sequence>MRLIKRGWQWRWLPQAMIVMMGLLAILPQLITGSTIVGTDGIFHFNRIYDTAKQISALNFSYFQMNYGFQQSGRVINAVYGPYFAYLAGLLLVICRSWYHFQLVTTFAVYVIGGWGMYRLAQTAGARRNPSLVAALIFMNVGWLPRWGLDQNMSGVGAAILPYVIACGVVMVKRHDRPMQPIKLALLMAVLCQTHVLSTLMAFLILIPFWIIGLVHAESRSKMIRDTAVAVGITVVLSANVWGALLSLYSHNSLALPHASALAHNTLKLTWLRDKRRTVSRVLIMLFTGQLGILIVMRKRISKVNWLLSGLGFLVLWTTTGLFPWHLVHRLVPVLSSVLQFPVRLTVLAYPLLLCGLALTFSQPVKPLRLKRWVMLGAVLTTGVLIGTNVHQIAKTSVQVRHHRVLRHLGGTLLIKRSPEQLRQALSSQHPGILLQLAEKHSGDYLPVKHTSKKGSNSPSNLYEQQILWGHQFYKFTVLSGGRLEVQWRASTQLQYVIPVVTYYDSSLTLNGKTLSRSEYGRTHINAPIVWSKKGVNTLILKYETPVGVSGLLWVSAFSWLGFAAYGGRRGWRRYRAFRGQKIKVKR</sequence>
<name>A0A1B2IWQ0_9LACO</name>
<dbReference type="AlphaFoldDB" id="A0A1B2IWQ0"/>